<dbReference type="HOGENOM" id="CLU_107497_0_0_9"/>
<sequence length="224" mass="25814">MLRHCNLPLNIFTDFRGHNMAKYTKQQAISIITDCAIKYKENLDGYQLLFILKDKHKHISSLEVNFNPYNFLHLTGIKLADKTTATDFYKRCLNHKLSPDDFSFAPDGTTQLKLEILPQLMVKNISAKMVGDFNGCNPKLYTEKLTGGVKACLGFVKTPYSEYVPNTVLNIDIRTATRLPLQIIATYRRKRSDSVYSELVYKAKKIDWDSITFPQEYDYLPKPE</sequence>
<dbReference type="Pfam" id="PF18813">
    <property type="entry name" value="PBECR4"/>
    <property type="match status" value="1"/>
</dbReference>
<evidence type="ECO:0000313" key="3">
    <source>
        <dbReference type="Proteomes" id="UP000013085"/>
    </source>
</evidence>
<evidence type="ECO:0000313" key="2">
    <source>
        <dbReference type="EMBL" id="ENZ07040.1"/>
    </source>
</evidence>
<dbReference type="InterPro" id="IPR041420">
    <property type="entry name" value="PBECR4"/>
</dbReference>
<dbReference type="Gene3D" id="2.50.20.10">
    <property type="entry name" value="Lipoprotein localisation LolA/LolB/LppX"/>
    <property type="match status" value="1"/>
</dbReference>
<proteinExistence type="predicted"/>
<dbReference type="Proteomes" id="UP000013085">
    <property type="component" value="Unassembled WGS sequence"/>
</dbReference>
<protein>
    <recommendedName>
        <fullName evidence="1">Phage-Barnase-EndoU-ColicinE5/D-RelE like nuclease 4 domain-containing protein</fullName>
    </recommendedName>
</protein>
<reference evidence="2 3" key="1">
    <citation type="submission" date="2013-01" db="EMBL/GenBank/DDBJ databases">
        <title>The Genome Sequence of Clostridium clostridioforme 90A8.</title>
        <authorList>
            <consortium name="The Broad Institute Genome Sequencing Platform"/>
            <person name="Earl A."/>
            <person name="Ward D."/>
            <person name="Feldgarden M."/>
            <person name="Gevers D."/>
            <person name="Courvalin P."/>
            <person name="Lambert T."/>
            <person name="Walker B."/>
            <person name="Young S.K."/>
            <person name="Zeng Q."/>
            <person name="Gargeya S."/>
            <person name="Fitzgerald M."/>
            <person name="Haas B."/>
            <person name="Abouelleil A."/>
            <person name="Alvarado L."/>
            <person name="Arachchi H.M."/>
            <person name="Berlin A.M."/>
            <person name="Chapman S.B."/>
            <person name="Dewar J."/>
            <person name="Goldberg J."/>
            <person name="Griggs A."/>
            <person name="Gujja S."/>
            <person name="Hansen M."/>
            <person name="Howarth C."/>
            <person name="Imamovic A."/>
            <person name="Larimer J."/>
            <person name="McCowan C."/>
            <person name="Murphy C."/>
            <person name="Neiman D."/>
            <person name="Pearson M."/>
            <person name="Priest M."/>
            <person name="Roberts A."/>
            <person name="Saif S."/>
            <person name="Shea T."/>
            <person name="Sisk P."/>
            <person name="Sykes S."/>
            <person name="Wortman J."/>
            <person name="Nusbaum C."/>
            <person name="Birren B."/>
        </authorList>
    </citation>
    <scope>NUCLEOTIDE SEQUENCE [LARGE SCALE GENOMIC DNA]</scope>
    <source>
        <strain evidence="2 3">90A8</strain>
    </source>
</reference>
<name>A0A0E2H2N5_9FIRM</name>
<evidence type="ECO:0000259" key="1">
    <source>
        <dbReference type="Pfam" id="PF18813"/>
    </source>
</evidence>
<organism evidence="2 3">
    <name type="scientific">[Clostridium] clostridioforme 90A8</name>
    <dbReference type="NCBI Taxonomy" id="999408"/>
    <lineage>
        <taxon>Bacteria</taxon>
        <taxon>Bacillati</taxon>
        <taxon>Bacillota</taxon>
        <taxon>Clostridia</taxon>
        <taxon>Lachnospirales</taxon>
        <taxon>Lachnospiraceae</taxon>
        <taxon>Enterocloster</taxon>
    </lineage>
</organism>
<dbReference type="EMBL" id="AGYR01000070">
    <property type="protein sequence ID" value="ENZ07040.1"/>
    <property type="molecule type" value="Genomic_DNA"/>
</dbReference>
<feature type="domain" description="Phage-Barnase-EndoU-ColicinE5/D-RelE like nuclease 4" evidence="1">
    <location>
        <begin position="31"/>
        <end position="205"/>
    </location>
</feature>
<gene>
    <name evidence="2" type="ORF">HMPREF1090_05382</name>
</gene>
<dbReference type="AlphaFoldDB" id="A0A0E2H2N5"/>
<comment type="caution">
    <text evidence="2">The sequence shown here is derived from an EMBL/GenBank/DDBJ whole genome shotgun (WGS) entry which is preliminary data.</text>
</comment>
<accession>A0A0E2H2N5</accession>